<gene>
    <name evidence="2" type="ORF">XAT740_LOCUS60709</name>
</gene>
<dbReference type="AlphaFoldDB" id="A0A816H5M6"/>
<accession>A0A816H5M6</accession>
<keyword evidence="3" id="KW-1185">Reference proteome</keyword>
<proteinExistence type="predicted"/>
<organism evidence="2 3">
    <name type="scientific">Adineta ricciae</name>
    <name type="common">Rotifer</name>
    <dbReference type="NCBI Taxonomy" id="249248"/>
    <lineage>
        <taxon>Eukaryota</taxon>
        <taxon>Metazoa</taxon>
        <taxon>Spiralia</taxon>
        <taxon>Gnathifera</taxon>
        <taxon>Rotifera</taxon>
        <taxon>Eurotatoria</taxon>
        <taxon>Bdelloidea</taxon>
        <taxon>Adinetida</taxon>
        <taxon>Adinetidae</taxon>
        <taxon>Adineta</taxon>
    </lineage>
</organism>
<feature type="compositionally biased region" description="Basic residues" evidence="1">
    <location>
        <begin position="7"/>
        <end position="17"/>
    </location>
</feature>
<evidence type="ECO:0000256" key="1">
    <source>
        <dbReference type="SAM" id="MobiDB-lite"/>
    </source>
</evidence>
<dbReference type="Proteomes" id="UP000663828">
    <property type="component" value="Unassembled WGS sequence"/>
</dbReference>
<name>A0A816H5M6_ADIRI</name>
<sequence>MEEFQYHHHHHHHQHHHGHDDGPENVPNRYATSFHGTEQSNVITAEHRYQQQQQQQQGVHSVPTKTYDGVQSTGSFHSISSLDSAAEMSKYFPDAQTPTLSPFRHQLEVGGQAQSATISNTRTTTTTNTVNAGPYIPVLGPS</sequence>
<dbReference type="EMBL" id="CAJNOR010015253">
    <property type="protein sequence ID" value="CAF1681704.1"/>
    <property type="molecule type" value="Genomic_DNA"/>
</dbReference>
<evidence type="ECO:0000313" key="2">
    <source>
        <dbReference type="EMBL" id="CAF1681704.1"/>
    </source>
</evidence>
<feature type="region of interest" description="Disordered" evidence="1">
    <location>
        <begin position="1"/>
        <end position="32"/>
    </location>
</feature>
<reference evidence="2" key="1">
    <citation type="submission" date="2021-02" db="EMBL/GenBank/DDBJ databases">
        <authorList>
            <person name="Nowell W R."/>
        </authorList>
    </citation>
    <scope>NUCLEOTIDE SEQUENCE</scope>
</reference>
<comment type="caution">
    <text evidence="2">The sequence shown here is derived from an EMBL/GenBank/DDBJ whole genome shotgun (WGS) entry which is preliminary data.</text>
</comment>
<feature type="non-terminal residue" evidence="2">
    <location>
        <position position="1"/>
    </location>
</feature>
<evidence type="ECO:0000313" key="3">
    <source>
        <dbReference type="Proteomes" id="UP000663828"/>
    </source>
</evidence>
<protein>
    <submittedName>
        <fullName evidence="2">Uncharacterized protein</fullName>
    </submittedName>
</protein>